<keyword evidence="5 7" id="KW-0720">Serine protease</keyword>
<evidence type="ECO:0000313" key="10">
    <source>
        <dbReference type="EMBL" id="ETR68772.1"/>
    </source>
</evidence>
<dbReference type="InterPro" id="IPR023828">
    <property type="entry name" value="Peptidase_S8_Ser-AS"/>
</dbReference>
<comment type="similarity">
    <text evidence="1 7 8">Belongs to the peptidase S8 family.</text>
</comment>
<dbReference type="PANTHER" id="PTHR43806">
    <property type="entry name" value="PEPTIDASE S8"/>
    <property type="match status" value="1"/>
</dbReference>
<dbReference type="PROSITE" id="PS00137">
    <property type="entry name" value="SUBTILASE_HIS"/>
    <property type="match status" value="1"/>
</dbReference>
<reference evidence="11" key="1">
    <citation type="submission" date="2012-11" db="EMBL/GenBank/DDBJ databases">
        <authorList>
            <person name="Lucero-Rivera Y.E."/>
            <person name="Tovar-Ramirez D."/>
        </authorList>
    </citation>
    <scope>NUCLEOTIDE SEQUENCE [LARGE SCALE GENOMIC DNA]</scope>
    <source>
        <strain evidence="11">Araruama</strain>
    </source>
</reference>
<feature type="domain" description="Peptidase S8/S53" evidence="9">
    <location>
        <begin position="216"/>
        <end position="481"/>
    </location>
</feature>
<accession>A0A1V1P1L9</accession>
<dbReference type="SUPFAM" id="SSF52743">
    <property type="entry name" value="Subtilisin-like"/>
    <property type="match status" value="1"/>
</dbReference>
<dbReference type="PANTHER" id="PTHR43806:SF11">
    <property type="entry name" value="CEREVISIN-RELATED"/>
    <property type="match status" value="1"/>
</dbReference>
<dbReference type="Proteomes" id="UP000189670">
    <property type="component" value="Unassembled WGS sequence"/>
</dbReference>
<dbReference type="EMBL" id="ATBP01000837">
    <property type="protein sequence ID" value="ETR68772.1"/>
    <property type="molecule type" value="Genomic_DNA"/>
</dbReference>
<proteinExistence type="inferred from homology"/>
<dbReference type="PROSITE" id="PS51892">
    <property type="entry name" value="SUBTILASE"/>
    <property type="match status" value="1"/>
</dbReference>
<gene>
    <name evidence="10" type="ORF">OMM_04363</name>
</gene>
<evidence type="ECO:0000256" key="7">
    <source>
        <dbReference type="PROSITE-ProRule" id="PRU01240"/>
    </source>
</evidence>
<organism evidence="10 11">
    <name type="scientific">Candidatus Magnetoglobus multicellularis str. Araruama</name>
    <dbReference type="NCBI Taxonomy" id="890399"/>
    <lineage>
        <taxon>Bacteria</taxon>
        <taxon>Pseudomonadati</taxon>
        <taxon>Thermodesulfobacteriota</taxon>
        <taxon>Desulfobacteria</taxon>
        <taxon>Desulfobacterales</taxon>
        <taxon>Desulfobacteraceae</taxon>
        <taxon>Candidatus Magnetoglobus</taxon>
    </lineage>
</organism>
<dbReference type="GO" id="GO:0006508">
    <property type="term" value="P:proteolysis"/>
    <property type="evidence" value="ECO:0007669"/>
    <property type="project" value="UniProtKB-KW"/>
</dbReference>
<evidence type="ECO:0000256" key="6">
    <source>
        <dbReference type="PIRSR" id="PIRSR615500-1"/>
    </source>
</evidence>
<dbReference type="Gene3D" id="3.40.50.200">
    <property type="entry name" value="Peptidase S8/S53 domain"/>
    <property type="match status" value="1"/>
</dbReference>
<dbReference type="InterPro" id="IPR022398">
    <property type="entry name" value="Peptidase_S8_His-AS"/>
</dbReference>
<dbReference type="InterPro" id="IPR023827">
    <property type="entry name" value="Peptidase_S8_Asp-AS"/>
</dbReference>
<keyword evidence="3" id="KW-0479">Metal-binding</keyword>
<dbReference type="InterPro" id="IPR000209">
    <property type="entry name" value="Peptidase_S8/S53_dom"/>
</dbReference>
<feature type="active site" description="Charge relay system" evidence="6 7">
    <location>
        <position position="264"/>
    </location>
</feature>
<keyword evidence="4 7" id="KW-0378">Hydrolase</keyword>
<feature type="active site" description="Charge relay system" evidence="6 7">
    <location>
        <position position="433"/>
    </location>
</feature>
<evidence type="ECO:0000256" key="3">
    <source>
        <dbReference type="ARBA" id="ARBA00022723"/>
    </source>
</evidence>
<evidence type="ECO:0000256" key="8">
    <source>
        <dbReference type="RuleBase" id="RU003355"/>
    </source>
</evidence>
<dbReference type="InterPro" id="IPR050131">
    <property type="entry name" value="Peptidase_S8_subtilisin-like"/>
</dbReference>
<evidence type="ECO:0000256" key="4">
    <source>
        <dbReference type="ARBA" id="ARBA00022801"/>
    </source>
</evidence>
<dbReference type="GO" id="GO:0046872">
    <property type="term" value="F:metal ion binding"/>
    <property type="evidence" value="ECO:0007669"/>
    <property type="project" value="UniProtKB-KW"/>
</dbReference>
<keyword evidence="2 7" id="KW-0645">Protease</keyword>
<dbReference type="PRINTS" id="PR00723">
    <property type="entry name" value="SUBTILISIN"/>
</dbReference>
<feature type="active site" description="Charge relay system" evidence="6 7">
    <location>
        <position position="225"/>
    </location>
</feature>
<dbReference type="AlphaFoldDB" id="A0A1V1P1L9"/>
<protein>
    <submittedName>
        <fullName evidence="10">Subtilisin</fullName>
    </submittedName>
</protein>
<evidence type="ECO:0000313" key="11">
    <source>
        <dbReference type="Proteomes" id="UP000189670"/>
    </source>
</evidence>
<dbReference type="Pfam" id="PF00082">
    <property type="entry name" value="Peptidase_S8"/>
    <property type="match status" value="1"/>
</dbReference>
<dbReference type="InterPro" id="IPR036852">
    <property type="entry name" value="Peptidase_S8/S53_dom_sf"/>
</dbReference>
<dbReference type="InterPro" id="IPR034202">
    <property type="entry name" value="Subtilisin_Carlsberg-like"/>
</dbReference>
<dbReference type="CDD" id="cd07477">
    <property type="entry name" value="Peptidases_S8_Subtilisin_subset"/>
    <property type="match status" value="1"/>
</dbReference>
<dbReference type="PROSITE" id="PS00138">
    <property type="entry name" value="SUBTILASE_SER"/>
    <property type="match status" value="1"/>
</dbReference>
<comment type="caution">
    <text evidence="10">The sequence shown here is derived from an EMBL/GenBank/DDBJ whole genome shotgun (WGS) entry which is preliminary data.</text>
</comment>
<name>A0A1V1P1L9_9BACT</name>
<evidence type="ECO:0000256" key="2">
    <source>
        <dbReference type="ARBA" id="ARBA00022670"/>
    </source>
</evidence>
<evidence type="ECO:0000256" key="1">
    <source>
        <dbReference type="ARBA" id="ARBA00011073"/>
    </source>
</evidence>
<evidence type="ECO:0000259" key="9">
    <source>
        <dbReference type="Pfam" id="PF00082"/>
    </source>
</evidence>
<dbReference type="GO" id="GO:0004252">
    <property type="term" value="F:serine-type endopeptidase activity"/>
    <property type="evidence" value="ECO:0007669"/>
    <property type="project" value="UniProtKB-UniRule"/>
</dbReference>
<evidence type="ECO:0000256" key="5">
    <source>
        <dbReference type="ARBA" id="ARBA00022825"/>
    </source>
</evidence>
<sequence length="491" mass="53597">MSFYSQDEQRRYVVSFKKSKISKMEAADILKQEVRILTDFKIDDGVSKLSSSIKIDPDQALHFENIGTTIISLSDEDVKKVKENNNIEQIVEDYPVYALGEQHKFKNCENEELFRAGYNRGYQTAMQEVYRNNYPCYNQLNVPSHYNISKQVSDCPPGMHPECINDDPVVEPPVCPPGMHLECVPDVPLPPEDDLQPILWNIQLINANKVWSRVTGRNVKVGIIDTGIDNNHPDISVVDGISFVLADDDNIKTFTNSWEDDNGHGTHCAGIIGAQNNKIGVVGVAPECSLFSIKVLSSSGSGQLSWILGGMGWAAEQKMDVVSMSLGSMVFEADAECSVAYQRAAQELINQGCIVIAAAGNSGEEKFPWVGLPARCSEFMAVGAIDKNKNIASFSSNGPSSLPIDSGVEICAPGVTVKSTWLNGKYKEASGTSMACPHVAGAAALLKQLHPTWSPMQIRQKLRSTAQDLGAPGNDPKYGGGLLDCYRAIFD</sequence>
<dbReference type="InterPro" id="IPR015500">
    <property type="entry name" value="Peptidase_S8_subtilisin-rel"/>
</dbReference>
<dbReference type="PROSITE" id="PS00136">
    <property type="entry name" value="SUBTILASE_ASP"/>
    <property type="match status" value="1"/>
</dbReference>